<name>A0A0K2U5U8_LEPSM</name>
<protein>
    <submittedName>
        <fullName evidence="1">Uncharacterized protein</fullName>
    </submittedName>
</protein>
<sequence>MNYIFISPMVVLCHYPPFFGHGVKNKNFTMSLLNFLSYGFFI</sequence>
<accession>A0A0K2U5U8</accession>
<evidence type="ECO:0000313" key="1">
    <source>
        <dbReference type="EMBL" id="CDW33603.1"/>
    </source>
</evidence>
<dbReference type="EMBL" id="HACA01016242">
    <property type="protein sequence ID" value="CDW33603.1"/>
    <property type="molecule type" value="Transcribed_RNA"/>
</dbReference>
<reference evidence="1" key="1">
    <citation type="submission" date="2014-05" db="EMBL/GenBank/DDBJ databases">
        <authorList>
            <person name="Chronopoulou M."/>
        </authorList>
    </citation>
    <scope>NUCLEOTIDE SEQUENCE</scope>
    <source>
        <tissue evidence="1">Whole organism</tissue>
    </source>
</reference>
<proteinExistence type="predicted"/>
<organism evidence="1">
    <name type="scientific">Lepeophtheirus salmonis</name>
    <name type="common">Salmon louse</name>
    <name type="synonym">Caligus salmonis</name>
    <dbReference type="NCBI Taxonomy" id="72036"/>
    <lineage>
        <taxon>Eukaryota</taxon>
        <taxon>Metazoa</taxon>
        <taxon>Ecdysozoa</taxon>
        <taxon>Arthropoda</taxon>
        <taxon>Crustacea</taxon>
        <taxon>Multicrustacea</taxon>
        <taxon>Hexanauplia</taxon>
        <taxon>Copepoda</taxon>
        <taxon>Siphonostomatoida</taxon>
        <taxon>Caligidae</taxon>
        <taxon>Lepeophtheirus</taxon>
    </lineage>
</organism>
<dbReference type="AlphaFoldDB" id="A0A0K2U5U8"/>